<accession>A0A418VFK6</accession>
<comment type="caution">
    <text evidence="1">The sequence shown here is derived from an EMBL/GenBank/DDBJ whole genome shotgun (WGS) entry which is preliminary data.</text>
</comment>
<organism evidence="1 2">
    <name type="scientific">Deinococcus cavernae</name>
    <dbReference type="NCBI Taxonomy" id="2320857"/>
    <lineage>
        <taxon>Bacteria</taxon>
        <taxon>Thermotogati</taxon>
        <taxon>Deinococcota</taxon>
        <taxon>Deinococci</taxon>
        <taxon>Deinococcales</taxon>
        <taxon>Deinococcaceae</taxon>
        <taxon>Deinococcus</taxon>
    </lineage>
</organism>
<dbReference type="EMBL" id="QYUJ01000008">
    <property type="protein sequence ID" value="RJF74883.1"/>
    <property type="molecule type" value="Genomic_DNA"/>
</dbReference>
<reference evidence="1 2" key="1">
    <citation type="submission" date="2018-09" db="EMBL/GenBank/DDBJ databases">
        <authorList>
            <person name="Zhu H."/>
        </authorList>
    </citation>
    <scope>NUCLEOTIDE SEQUENCE [LARGE SCALE GENOMIC DNA]</scope>
    <source>
        <strain evidence="1 2">K2S05-167</strain>
    </source>
</reference>
<sequence length="133" mass="14568">MPETLTLAQLHALLAAVPATAQVLVDVDGLTFEMFDLEIRDGRAVLAVDSRPAPWEFTAEDFADLLHNEFYTTPAVMPVFVRDLRGRELPVGETLRAVPEGVAVQAGGQPIEAPAMVAALYRTARTRQRIAQR</sequence>
<gene>
    <name evidence="1" type="ORF">D3875_02500</name>
</gene>
<name>A0A418VFK6_9DEIO</name>
<dbReference type="AlphaFoldDB" id="A0A418VFK6"/>
<evidence type="ECO:0000313" key="1">
    <source>
        <dbReference type="EMBL" id="RJF74883.1"/>
    </source>
</evidence>
<protein>
    <submittedName>
        <fullName evidence="1">Uncharacterized protein</fullName>
    </submittedName>
</protein>
<evidence type="ECO:0000313" key="2">
    <source>
        <dbReference type="Proteomes" id="UP000286287"/>
    </source>
</evidence>
<keyword evidence="2" id="KW-1185">Reference proteome</keyword>
<dbReference type="RefSeq" id="WP_119760785.1">
    <property type="nucleotide sequence ID" value="NZ_QYUJ01000008.1"/>
</dbReference>
<dbReference type="Proteomes" id="UP000286287">
    <property type="component" value="Unassembled WGS sequence"/>
</dbReference>
<proteinExistence type="predicted"/>